<evidence type="ECO:0000256" key="3">
    <source>
        <dbReference type="ARBA" id="ARBA00022722"/>
    </source>
</evidence>
<dbReference type="FunFam" id="3.30.70.270:FF:000020">
    <property type="entry name" value="Transposon Tf2-6 polyprotein-like Protein"/>
    <property type="match status" value="1"/>
</dbReference>
<keyword evidence="2" id="KW-0548">Nucleotidyltransferase</keyword>
<reference evidence="12" key="1">
    <citation type="journal article" date="2019" name="Sci. Rep.">
        <title>Draft genome of Tanacetum cinerariifolium, the natural source of mosquito coil.</title>
        <authorList>
            <person name="Yamashiro T."/>
            <person name="Shiraishi A."/>
            <person name="Satake H."/>
            <person name="Nakayama K."/>
        </authorList>
    </citation>
    <scope>NUCLEOTIDE SEQUENCE</scope>
</reference>
<keyword evidence="5" id="KW-0378">Hydrolase</keyword>
<name>A0A699GJY9_TANCI</name>
<dbReference type="Gene3D" id="3.30.70.270">
    <property type="match status" value="2"/>
</dbReference>
<organism evidence="12">
    <name type="scientific">Tanacetum cinerariifolium</name>
    <name type="common">Dalmatian daisy</name>
    <name type="synonym">Chrysanthemum cinerariifolium</name>
    <dbReference type="NCBI Taxonomy" id="118510"/>
    <lineage>
        <taxon>Eukaryota</taxon>
        <taxon>Viridiplantae</taxon>
        <taxon>Streptophyta</taxon>
        <taxon>Embryophyta</taxon>
        <taxon>Tracheophyta</taxon>
        <taxon>Spermatophyta</taxon>
        <taxon>Magnoliopsida</taxon>
        <taxon>eudicotyledons</taxon>
        <taxon>Gunneridae</taxon>
        <taxon>Pentapetalae</taxon>
        <taxon>asterids</taxon>
        <taxon>campanulids</taxon>
        <taxon>Asterales</taxon>
        <taxon>Asteraceae</taxon>
        <taxon>Asteroideae</taxon>
        <taxon>Anthemideae</taxon>
        <taxon>Anthemidinae</taxon>
        <taxon>Tanacetum</taxon>
    </lineage>
</organism>
<dbReference type="AlphaFoldDB" id="A0A699GJY9"/>
<feature type="coiled-coil region" evidence="7">
    <location>
        <begin position="13"/>
        <end position="40"/>
    </location>
</feature>
<dbReference type="GO" id="GO:0003964">
    <property type="term" value="F:RNA-directed DNA polymerase activity"/>
    <property type="evidence" value="ECO:0007669"/>
    <property type="project" value="UniProtKB-KW"/>
</dbReference>
<dbReference type="Pfam" id="PF17917">
    <property type="entry name" value="RT_RNaseH"/>
    <property type="match status" value="1"/>
</dbReference>
<dbReference type="GO" id="GO:0016787">
    <property type="term" value="F:hydrolase activity"/>
    <property type="evidence" value="ECO:0007669"/>
    <property type="project" value="UniProtKB-KW"/>
</dbReference>
<dbReference type="Pfam" id="PF24626">
    <property type="entry name" value="SH3_Tf2-1"/>
    <property type="match status" value="1"/>
</dbReference>
<dbReference type="EMBL" id="BKCJ010000082">
    <property type="protein sequence ID" value="GEU29592.1"/>
    <property type="molecule type" value="Genomic_DNA"/>
</dbReference>
<evidence type="ECO:0000313" key="12">
    <source>
        <dbReference type="EMBL" id="GEU29592.1"/>
    </source>
</evidence>
<dbReference type="InterPro" id="IPR041373">
    <property type="entry name" value="RT_RNaseH"/>
</dbReference>
<keyword evidence="4" id="KW-0255">Endonuclease</keyword>
<sequence>MDTRSTTDLNMILEAMENDKKEMTQKMQTMQEQIQELIISQTHGEDSTFEGSVNRGSAGNWHPNDVKVDIPEYDGKLDPDEFVEWLCTVERVFDYKQTIEDNKVKIVALKLQKYASTWWSNTCLKQDDPQTLVRYLGGLEPRVANVVELHSYQTLAELTILSHKVDSQQRSKGNPCAIPTLLVPKKNGEWRMRMDSRSINKITIKYCFPIPRLNDLLDELHGSIVFSKIDLRSGYHQIRVYEGDEWKTAFKTKKGLYEWLVMPFGLSNAPSTFMRLMNHVLKSFLGRFMVIYFDDILGIQVDQKKVQAICDWPLPRSIQQVRSFYGFASFYRRFIRNFSTIVAPPTEVTKFKTFVWTSQAQRAFDELKQLLTSTLVLALPCFQEHYLIFKEFISHSDHEALKYIQGQHKLQPRHAKWVEFLQAFTFTIKHKSGKFNKGADALSCRYSLISSLQPKLIGFELLQNEYISDPDFGEIYANCLTHAEGTKLKFSTSSHPQTDSQTEVTNRTLGSLLRALVSSNLKQWEDLLPRDEFAYNRAPSKTTGISPFMAVYGLNQTTPLDLAALDTSTKFSKEASDVATDIKSIHQRIHDMIVKTNKLIKYRRDKGKKHVLFKPDDLVWLQFRKERFPFKRRSKLSPRSDGLFKVLAKVNDNAYEIKLPGDSLVSATINVADLQPYYDPNEPLPSLRSNFFNDRGDDRQTPDYQAHNSTPPSPTPKWISLAQLEYTEPS</sequence>
<protein>
    <recommendedName>
        <fullName evidence="13">Reverse transcriptase domain-containing protein</fullName>
    </recommendedName>
</protein>
<evidence type="ECO:0008006" key="13">
    <source>
        <dbReference type="Google" id="ProtNLM"/>
    </source>
</evidence>
<dbReference type="InterPro" id="IPR043502">
    <property type="entry name" value="DNA/RNA_pol_sf"/>
</dbReference>
<dbReference type="InterPro" id="IPR000477">
    <property type="entry name" value="RT_dom"/>
</dbReference>
<evidence type="ECO:0000259" key="9">
    <source>
        <dbReference type="Pfam" id="PF00078"/>
    </source>
</evidence>
<dbReference type="InterPro" id="IPR056924">
    <property type="entry name" value="SH3_Tf2-1"/>
</dbReference>
<evidence type="ECO:0000259" key="11">
    <source>
        <dbReference type="Pfam" id="PF24626"/>
    </source>
</evidence>
<keyword evidence="6" id="KW-0695">RNA-directed DNA polymerase</keyword>
<proteinExistence type="predicted"/>
<feature type="domain" description="Tf2-1-like SH3-like" evidence="11">
    <location>
        <begin position="617"/>
        <end position="677"/>
    </location>
</feature>
<dbReference type="PANTHER" id="PTHR35046">
    <property type="entry name" value="ZINC KNUCKLE (CCHC-TYPE) FAMILY PROTEIN"/>
    <property type="match status" value="1"/>
</dbReference>
<evidence type="ECO:0000259" key="10">
    <source>
        <dbReference type="Pfam" id="PF17917"/>
    </source>
</evidence>
<keyword evidence="7" id="KW-0175">Coiled coil</keyword>
<evidence type="ECO:0000256" key="8">
    <source>
        <dbReference type="SAM" id="MobiDB-lite"/>
    </source>
</evidence>
<evidence type="ECO:0000256" key="1">
    <source>
        <dbReference type="ARBA" id="ARBA00022679"/>
    </source>
</evidence>
<feature type="region of interest" description="Disordered" evidence="8">
    <location>
        <begin position="680"/>
        <end position="719"/>
    </location>
</feature>
<evidence type="ECO:0000256" key="2">
    <source>
        <dbReference type="ARBA" id="ARBA00022695"/>
    </source>
</evidence>
<dbReference type="GO" id="GO:0003676">
    <property type="term" value="F:nucleic acid binding"/>
    <property type="evidence" value="ECO:0007669"/>
    <property type="project" value="InterPro"/>
</dbReference>
<evidence type="ECO:0000256" key="4">
    <source>
        <dbReference type="ARBA" id="ARBA00022759"/>
    </source>
</evidence>
<dbReference type="SUPFAM" id="SSF56672">
    <property type="entry name" value="DNA/RNA polymerases"/>
    <property type="match status" value="1"/>
</dbReference>
<evidence type="ECO:0000256" key="6">
    <source>
        <dbReference type="ARBA" id="ARBA00022918"/>
    </source>
</evidence>
<dbReference type="InterPro" id="IPR043128">
    <property type="entry name" value="Rev_trsase/Diguanyl_cyclase"/>
</dbReference>
<dbReference type="Gene3D" id="3.30.420.10">
    <property type="entry name" value="Ribonuclease H-like superfamily/Ribonuclease H"/>
    <property type="match status" value="1"/>
</dbReference>
<dbReference type="InterPro" id="IPR012337">
    <property type="entry name" value="RNaseH-like_sf"/>
</dbReference>
<accession>A0A699GJY9</accession>
<dbReference type="PANTHER" id="PTHR35046:SF26">
    <property type="entry name" value="RNA-DIRECTED DNA POLYMERASE"/>
    <property type="match status" value="1"/>
</dbReference>
<evidence type="ECO:0000256" key="7">
    <source>
        <dbReference type="SAM" id="Coils"/>
    </source>
</evidence>
<feature type="domain" description="Reverse transcriptase" evidence="9">
    <location>
        <begin position="183"/>
        <end position="309"/>
    </location>
</feature>
<dbReference type="InterPro" id="IPR036397">
    <property type="entry name" value="RNaseH_sf"/>
</dbReference>
<evidence type="ECO:0000256" key="5">
    <source>
        <dbReference type="ARBA" id="ARBA00022801"/>
    </source>
</evidence>
<comment type="caution">
    <text evidence="12">The sequence shown here is derived from an EMBL/GenBank/DDBJ whole genome shotgun (WGS) entry which is preliminary data.</text>
</comment>
<dbReference type="Gene3D" id="3.10.10.10">
    <property type="entry name" value="HIV Type 1 Reverse Transcriptase, subunit A, domain 1"/>
    <property type="match status" value="1"/>
</dbReference>
<dbReference type="CDD" id="cd01647">
    <property type="entry name" value="RT_LTR"/>
    <property type="match status" value="1"/>
</dbReference>
<dbReference type="SUPFAM" id="SSF53098">
    <property type="entry name" value="Ribonuclease H-like"/>
    <property type="match status" value="1"/>
</dbReference>
<gene>
    <name evidence="12" type="ORF">Tci_001570</name>
</gene>
<keyword evidence="1" id="KW-0808">Transferase</keyword>
<dbReference type="Pfam" id="PF00078">
    <property type="entry name" value="RVT_1"/>
    <property type="match status" value="1"/>
</dbReference>
<feature type="domain" description="Reverse transcriptase RNase H-like" evidence="10">
    <location>
        <begin position="384"/>
        <end position="424"/>
    </location>
</feature>
<keyword evidence="3" id="KW-0540">Nuclease</keyword>
<dbReference type="GO" id="GO:0004519">
    <property type="term" value="F:endonuclease activity"/>
    <property type="evidence" value="ECO:0007669"/>
    <property type="project" value="UniProtKB-KW"/>
</dbReference>